<evidence type="ECO:0000313" key="2">
    <source>
        <dbReference type="Proteomes" id="UP000240505"/>
    </source>
</evidence>
<dbReference type="OrthoDB" id="796912at2"/>
<name>A0A2R4CBM4_9BURK</name>
<protein>
    <submittedName>
        <fullName evidence="1">Uncharacterized protein</fullName>
    </submittedName>
</protein>
<dbReference type="RefSeq" id="WP_107142385.1">
    <property type="nucleotide sequence ID" value="NZ_CP028324.1"/>
</dbReference>
<organism evidence="1 2">
    <name type="scientific">Pseudoduganella armeniaca</name>
    <dbReference type="NCBI Taxonomy" id="2072590"/>
    <lineage>
        <taxon>Bacteria</taxon>
        <taxon>Pseudomonadati</taxon>
        <taxon>Pseudomonadota</taxon>
        <taxon>Betaproteobacteria</taxon>
        <taxon>Burkholderiales</taxon>
        <taxon>Oxalobacteraceae</taxon>
        <taxon>Telluria group</taxon>
        <taxon>Pseudoduganella</taxon>
    </lineage>
</organism>
<keyword evidence="2" id="KW-1185">Reference proteome</keyword>
<dbReference type="EMBL" id="CP028324">
    <property type="protein sequence ID" value="AVR97036.1"/>
    <property type="molecule type" value="Genomic_DNA"/>
</dbReference>
<gene>
    <name evidence="1" type="ORF">C9I28_16315</name>
</gene>
<dbReference type="KEGG" id="masz:C9I28_16315"/>
<proteinExistence type="predicted"/>
<dbReference type="AlphaFoldDB" id="A0A2R4CBM4"/>
<dbReference type="Proteomes" id="UP000240505">
    <property type="component" value="Chromosome"/>
</dbReference>
<reference evidence="1 2" key="1">
    <citation type="submission" date="2018-03" db="EMBL/GenBank/DDBJ databases">
        <title>Massilia armeniaca sp. nov., isolated from desert soil.</title>
        <authorList>
            <person name="Huang H."/>
            <person name="Ren M."/>
        </authorList>
    </citation>
    <scope>NUCLEOTIDE SEQUENCE [LARGE SCALE GENOMIC DNA]</scope>
    <source>
        <strain evidence="1 2">ZMN-3</strain>
    </source>
</reference>
<accession>A0A2R4CBM4</accession>
<sequence>MLSLDDPLWLTLETAYGDAAGIPSLLARLASLPAAAGDAEPWFSLWSALAHQGEVYSASFAAVPHVVAAMAIDPTRASADYLHFPAWVEICRRANGTALPADLAPAYTEALARLPGLVAAAAAQPWDEDFTACALAALAAAKGHDAIARAALELSGDTAQDFLAWLDER</sequence>
<evidence type="ECO:0000313" key="1">
    <source>
        <dbReference type="EMBL" id="AVR97036.1"/>
    </source>
</evidence>